<gene>
    <name evidence="2" type="ORF">ACEN37_06730</name>
</gene>
<comment type="caution">
    <text evidence="2">The sequence shown here is derived from an EMBL/GenBank/DDBJ whole genome shotgun (WGS) entry which is preliminary data.</text>
</comment>
<reference evidence="2 3" key="1">
    <citation type="submission" date="2024-08" db="EMBL/GenBank/DDBJ databases">
        <authorList>
            <person name="Arias E."/>
        </authorList>
    </citation>
    <scope>NUCLEOTIDE SEQUENCE [LARGE SCALE GENOMIC DNA]</scope>
    <source>
        <strain evidence="2 3">FAM 24106</strain>
    </source>
</reference>
<dbReference type="EMBL" id="JBGQQK010000016">
    <property type="protein sequence ID" value="MFL2102949.1"/>
    <property type="molecule type" value="Genomic_DNA"/>
</dbReference>
<protein>
    <submittedName>
        <fullName evidence="2">Uncharacterized protein</fullName>
    </submittedName>
</protein>
<keyword evidence="1" id="KW-0472">Membrane</keyword>
<accession>A0ABW8UNG4</accession>
<dbReference type="RefSeq" id="WP_407142145.1">
    <property type="nucleotide sequence ID" value="NZ_JBGQQI010000015.1"/>
</dbReference>
<proteinExistence type="predicted"/>
<keyword evidence="1" id="KW-0812">Transmembrane</keyword>
<keyword evidence="1" id="KW-1133">Transmembrane helix</keyword>
<dbReference type="Proteomes" id="UP001625374">
    <property type="component" value="Unassembled WGS sequence"/>
</dbReference>
<name>A0ABW8UNG4_9LACT</name>
<feature type="transmembrane region" description="Helical" evidence="1">
    <location>
        <begin position="9"/>
        <end position="33"/>
    </location>
</feature>
<evidence type="ECO:0000256" key="1">
    <source>
        <dbReference type="SAM" id="Phobius"/>
    </source>
</evidence>
<feature type="transmembrane region" description="Helical" evidence="1">
    <location>
        <begin position="39"/>
        <end position="62"/>
    </location>
</feature>
<evidence type="ECO:0000313" key="3">
    <source>
        <dbReference type="Proteomes" id="UP001625374"/>
    </source>
</evidence>
<evidence type="ECO:0000313" key="2">
    <source>
        <dbReference type="EMBL" id="MFL2102949.1"/>
    </source>
</evidence>
<organism evidence="2 3">
    <name type="scientific">Marinilactibacillus psychrotolerans</name>
    <dbReference type="NCBI Taxonomy" id="191770"/>
    <lineage>
        <taxon>Bacteria</taxon>
        <taxon>Bacillati</taxon>
        <taxon>Bacillota</taxon>
        <taxon>Bacilli</taxon>
        <taxon>Lactobacillales</taxon>
        <taxon>Carnobacteriaceae</taxon>
        <taxon>Marinilactibacillus</taxon>
    </lineage>
</organism>
<sequence>MKKGTSDIFYLVLGFSIGVLILLSPVIITGSWYDIESTLGGLLIAEFLMRTGALVIGLLVIYDTIKTFYLKK</sequence>
<keyword evidence="3" id="KW-1185">Reference proteome</keyword>